<dbReference type="InterPro" id="IPR001736">
    <property type="entry name" value="PLipase_D/transphosphatidylase"/>
</dbReference>
<dbReference type="GO" id="GO:0009395">
    <property type="term" value="P:phospholipid catabolic process"/>
    <property type="evidence" value="ECO:0007669"/>
    <property type="project" value="TreeGrafter"/>
</dbReference>
<evidence type="ECO:0000256" key="1">
    <source>
        <dbReference type="ARBA" id="ARBA00000798"/>
    </source>
</evidence>
<comment type="caution">
    <text evidence="6">The sequence shown here is derived from an EMBL/GenBank/DDBJ whole genome shotgun (WGS) entry which is preliminary data.</text>
</comment>
<dbReference type="SUPFAM" id="SSF56024">
    <property type="entry name" value="Phospholipase D/nuclease"/>
    <property type="match status" value="2"/>
</dbReference>
<dbReference type="EMBL" id="SAUN01000001">
    <property type="protein sequence ID" value="RVX40008.1"/>
    <property type="molecule type" value="Genomic_DNA"/>
</dbReference>
<organism evidence="6 7">
    <name type="scientific">Nonomuraea polychroma</name>
    <dbReference type="NCBI Taxonomy" id="46176"/>
    <lineage>
        <taxon>Bacteria</taxon>
        <taxon>Bacillati</taxon>
        <taxon>Actinomycetota</taxon>
        <taxon>Actinomycetes</taxon>
        <taxon>Streptosporangiales</taxon>
        <taxon>Streptosporangiaceae</taxon>
        <taxon>Nonomuraea</taxon>
    </lineage>
</organism>
<dbReference type="GO" id="GO:0004630">
    <property type="term" value="F:phospholipase D activity"/>
    <property type="evidence" value="ECO:0007669"/>
    <property type="project" value="UniProtKB-EC"/>
</dbReference>
<evidence type="ECO:0000313" key="6">
    <source>
        <dbReference type="EMBL" id="RVX40008.1"/>
    </source>
</evidence>
<dbReference type="AlphaFoldDB" id="A0A438M3E5"/>
<dbReference type="PANTHER" id="PTHR18896:SF76">
    <property type="entry name" value="PHOSPHOLIPASE"/>
    <property type="match status" value="1"/>
</dbReference>
<name>A0A438M3E5_9ACTN</name>
<dbReference type="SMART" id="SM00155">
    <property type="entry name" value="PLDc"/>
    <property type="match status" value="2"/>
</dbReference>
<evidence type="ECO:0000256" key="4">
    <source>
        <dbReference type="ARBA" id="ARBA00023098"/>
    </source>
</evidence>
<dbReference type="InterPro" id="IPR015679">
    <property type="entry name" value="PLipase_D_fam"/>
</dbReference>
<gene>
    <name evidence="6" type="ORF">EDD27_2395</name>
</gene>
<dbReference type="Proteomes" id="UP000284824">
    <property type="component" value="Unassembled WGS sequence"/>
</dbReference>
<keyword evidence="2" id="KW-0677">Repeat</keyword>
<dbReference type="PROSITE" id="PS50035">
    <property type="entry name" value="PLD"/>
    <property type="match status" value="2"/>
</dbReference>
<reference evidence="6 7" key="1">
    <citation type="submission" date="2019-01" db="EMBL/GenBank/DDBJ databases">
        <title>Sequencing the genomes of 1000 actinobacteria strains.</title>
        <authorList>
            <person name="Klenk H.-P."/>
        </authorList>
    </citation>
    <scope>NUCLEOTIDE SEQUENCE [LARGE SCALE GENOMIC DNA]</scope>
    <source>
        <strain evidence="6 7">DSM 43925</strain>
    </source>
</reference>
<keyword evidence="4" id="KW-0443">Lipid metabolism</keyword>
<evidence type="ECO:0000256" key="2">
    <source>
        <dbReference type="ARBA" id="ARBA00022737"/>
    </source>
</evidence>
<comment type="catalytic activity">
    <reaction evidence="1">
        <text>a 1,2-diacyl-sn-glycero-3-phosphocholine + H2O = a 1,2-diacyl-sn-glycero-3-phosphate + choline + H(+)</text>
        <dbReference type="Rhea" id="RHEA:14445"/>
        <dbReference type="ChEBI" id="CHEBI:15354"/>
        <dbReference type="ChEBI" id="CHEBI:15377"/>
        <dbReference type="ChEBI" id="CHEBI:15378"/>
        <dbReference type="ChEBI" id="CHEBI:57643"/>
        <dbReference type="ChEBI" id="CHEBI:58608"/>
        <dbReference type="EC" id="3.1.4.4"/>
    </reaction>
</comment>
<accession>A0A438M3E5</accession>
<keyword evidence="3" id="KW-0378">Hydrolase</keyword>
<dbReference type="PANTHER" id="PTHR18896">
    <property type="entry name" value="PHOSPHOLIPASE D"/>
    <property type="match status" value="1"/>
</dbReference>
<evidence type="ECO:0000259" key="5">
    <source>
        <dbReference type="PROSITE" id="PS50035"/>
    </source>
</evidence>
<sequence length="537" mass="59829">MTAAEAEWVARQAVDSAAYMRLDDWFLTGPERGNDATRLTPWTEGNLVRPLVHGATYFAELAARLADLGEDDLLLFADWRGDPDERLTPDGPEVAAAMARAAEKGALVRGLIWRSHLDVLRFSSAENRHLGEDIEAAGGQALLDTRVRHGGSHHQKFVVLRHDRGPDRDVAFVGGIDLCHSRRDDAEHLGDPQAAPMPGVYGKRPPWHDVQVAISGPAVAEVEKTFCERWEDPAPETRQPLRRLHDRMTRMADVPPLPEPGPPPPAAGTHAVQLLRTYPHLRHAYPFAPEGERSVARAYHKVLARARSLVYLEDQYLWSTEVIEPFAEALEREPDLRMIIVVPRHPDQDGWLAGPASLIGRSEALARLMHAGDGRVAIYDLENHRGTPVYVHAKVCVVDDVWANVGSDNVNLRSWTFDSELSCAVLDAEPDPRLPSGARRFARELRLTLAAEHLDRDPADMDDLCDPESAFEAFAESAARLEAWHQGGCRGSRPPGRLRPHPRPGLGRVRRAMAMPLYRIVVDPDGRPPRLRRSNEF</sequence>
<feature type="domain" description="PLD phosphodiesterase" evidence="5">
    <location>
        <begin position="149"/>
        <end position="182"/>
    </location>
</feature>
<dbReference type="Gene3D" id="3.30.870.10">
    <property type="entry name" value="Endonuclease Chain A"/>
    <property type="match status" value="2"/>
</dbReference>
<protein>
    <submittedName>
        <fullName evidence="6">Phosphatidylserine/phosphatidylglycerophosphate/ cardiolipin synthase-like enzyme</fullName>
    </submittedName>
</protein>
<proteinExistence type="predicted"/>
<keyword evidence="7" id="KW-1185">Reference proteome</keyword>
<dbReference type="CDD" id="cd09105">
    <property type="entry name" value="PLDc_vPLD1_2_like_2"/>
    <property type="match status" value="1"/>
</dbReference>
<evidence type="ECO:0000256" key="3">
    <source>
        <dbReference type="ARBA" id="ARBA00022801"/>
    </source>
</evidence>
<dbReference type="RefSeq" id="WP_241563983.1">
    <property type="nucleotide sequence ID" value="NZ_SAUN01000001.1"/>
</dbReference>
<feature type="domain" description="PLD phosphodiesterase" evidence="5">
    <location>
        <begin position="387"/>
        <end position="414"/>
    </location>
</feature>
<evidence type="ECO:0000313" key="7">
    <source>
        <dbReference type="Proteomes" id="UP000284824"/>
    </source>
</evidence>